<sequence>MRLRLIQIPAVPSLGVYPTYRTAAAVQELIRRQFLDAKLTSGPSALLPPPPTVLSFTPSPTFTLGRRQHEDDVSEADMARLRAPLTVVTRDEDAEKDIAESHDPEREREREHENNHAPRRHNRHTHEAYTFQPAVQSSPRGGLTTYHGPGQAVLWPIFDLKSPLHRHFTVRCYSRLLEDTTADVLRRRYGVDACTTADPGLWVGEPDGRKIAALGVHLRRNISALGVAVNLDTPTKGAQGQNSNKSSIAADQLANPWLRFVPCGLDGKGVTCVADEGRRRFGQVPASWDLQPAPFAAKWAAALAARLGLEADVDVADDPTVRRLLEQAGEYMARQEEDKLRGVAA</sequence>
<evidence type="ECO:0000313" key="4">
    <source>
        <dbReference type="Proteomes" id="UP000007796"/>
    </source>
</evidence>
<dbReference type="RefSeq" id="XP_014169510.1">
    <property type="nucleotide sequence ID" value="XM_014314035.1"/>
</dbReference>
<dbReference type="PANTHER" id="PTHR10993">
    <property type="entry name" value="OCTANOYLTRANSFERASE"/>
    <property type="match status" value="1"/>
</dbReference>
<name>F0XQN4_GROCL</name>
<dbReference type="GO" id="GO:0033819">
    <property type="term" value="F:lipoyl(octanoyl) transferase activity"/>
    <property type="evidence" value="ECO:0007669"/>
    <property type="project" value="TreeGrafter"/>
</dbReference>
<dbReference type="HOGENOM" id="CLU_035168_0_2_1"/>
<organism evidence="4">
    <name type="scientific">Grosmannia clavigera (strain kw1407 / UAMH 11150)</name>
    <name type="common">Blue stain fungus</name>
    <name type="synonym">Graphiocladiella clavigera</name>
    <dbReference type="NCBI Taxonomy" id="655863"/>
    <lineage>
        <taxon>Eukaryota</taxon>
        <taxon>Fungi</taxon>
        <taxon>Dikarya</taxon>
        <taxon>Ascomycota</taxon>
        <taxon>Pezizomycotina</taxon>
        <taxon>Sordariomycetes</taxon>
        <taxon>Sordariomycetidae</taxon>
        <taxon>Ophiostomatales</taxon>
        <taxon>Ophiostomataceae</taxon>
        <taxon>Leptographium</taxon>
    </lineage>
</organism>
<feature type="domain" description="BPL/LPL catalytic" evidence="2">
    <location>
        <begin position="101"/>
        <end position="311"/>
    </location>
</feature>
<dbReference type="InterPro" id="IPR045864">
    <property type="entry name" value="aa-tRNA-synth_II/BPL/LPL"/>
</dbReference>
<evidence type="ECO:0000259" key="2">
    <source>
        <dbReference type="PROSITE" id="PS51733"/>
    </source>
</evidence>
<feature type="region of interest" description="Disordered" evidence="1">
    <location>
        <begin position="89"/>
        <end position="125"/>
    </location>
</feature>
<evidence type="ECO:0000256" key="1">
    <source>
        <dbReference type="SAM" id="MobiDB-lite"/>
    </source>
</evidence>
<dbReference type="EMBL" id="GL629807">
    <property type="protein sequence ID" value="EFW99778.1"/>
    <property type="molecule type" value="Genomic_DNA"/>
</dbReference>
<gene>
    <name evidence="3" type="ORF">CMQ_96</name>
</gene>
<dbReference type="InParanoid" id="F0XQN4"/>
<dbReference type="PROSITE" id="PS51733">
    <property type="entry name" value="BPL_LPL_CATALYTIC"/>
    <property type="match status" value="1"/>
</dbReference>
<evidence type="ECO:0000313" key="3">
    <source>
        <dbReference type="EMBL" id="EFW99778.1"/>
    </source>
</evidence>
<accession>F0XQN4</accession>
<protein>
    <submittedName>
        <fullName evidence="3">Biotin/lipoate A/B protein ligase</fullName>
    </submittedName>
</protein>
<dbReference type="GO" id="GO:0009249">
    <property type="term" value="P:protein lipoylation"/>
    <property type="evidence" value="ECO:0007669"/>
    <property type="project" value="TreeGrafter"/>
</dbReference>
<dbReference type="PANTHER" id="PTHR10993:SF7">
    <property type="entry name" value="LIPOYLTRANSFERASE 2, MITOCHONDRIAL-RELATED"/>
    <property type="match status" value="1"/>
</dbReference>
<dbReference type="STRING" id="655863.F0XQN4"/>
<dbReference type="GeneID" id="25982096"/>
<keyword evidence="3" id="KW-0436">Ligase</keyword>
<dbReference type="GO" id="GO:0016874">
    <property type="term" value="F:ligase activity"/>
    <property type="evidence" value="ECO:0007669"/>
    <property type="project" value="UniProtKB-KW"/>
</dbReference>
<dbReference type="OrthoDB" id="19908at2759"/>
<dbReference type="eggNOG" id="KOG0325">
    <property type="taxonomic scope" value="Eukaryota"/>
</dbReference>
<dbReference type="AlphaFoldDB" id="F0XQN4"/>
<dbReference type="Pfam" id="PF21948">
    <property type="entry name" value="LplA-B_cat"/>
    <property type="match status" value="1"/>
</dbReference>
<proteinExistence type="predicted"/>
<feature type="compositionally biased region" description="Basic and acidic residues" evidence="1">
    <location>
        <begin position="89"/>
        <end position="116"/>
    </location>
</feature>
<dbReference type="SUPFAM" id="SSF55681">
    <property type="entry name" value="Class II aaRS and biotin synthetases"/>
    <property type="match status" value="1"/>
</dbReference>
<dbReference type="Gene3D" id="3.30.930.10">
    <property type="entry name" value="Bira Bifunctional Protein, Domain 2"/>
    <property type="match status" value="1"/>
</dbReference>
<dbReference type="Proteomes" id="UP000007796">
    <property type="component" value="Unassembled WGS sequence"/>
</dbReference>
<dbReference type="InterPro" id="IPR004143">
    <property type="entry name" value="BPL_LPL_catalytic"/>
</dbReference>
<reference evidence="3 4" key="1">
    <citation type="journal article" date="2011" name="Proc. Natl. Acad. Sci. U.S.A.">
        <title>Genome and transcriptome analyses of the mountain pine beetle-fungal symbiont Grosmannia clavigera, a lodgepole pine pathogen.</title>
        <authorList>
            <person name="DiGuistini S."/>
            <person name="Wang Y."/>
            <person name="Liao N.Y."/>
            <person name="Taylor G."/>
            <person name="Tanguay P."/>
            <person name="Feau N."/>
            <person name="Henrissat B."/>
            <person name="Chan S.K."/>
            <person name="Hesse-Orce U."/>
            <person name="Alamouti S.M."/>
            <person name="Tsui C.K.M."/>
            <person name="Docking R.T."/>
            <person name="Levasseur A."/>
            <person name="Haridas S."/>
            <person name="Robertson G."/>
            <person name="Birol I."/>
            <person name="Holt R.A."/>
            <person name="Marra M.A."/>
            <person name="Hamelin R.C."/>
            <person name="Hirst M."/>
            <person name="Jones S.J.M."/>
            <person name="Bohlmann J."/>
            <person name="Breuil C."/>
        </authorList>
    </citation>
    <scope>NUCLEOTIDE SEQUENCE [LARGE SCALE GENOMIC DNA]</scope>
    <source>
        <strain evidence="4">kw1407 / UAMH 11150</strain>
    </source>
</reference>
<keyword evidence="4" id="KW-1185">Reference proteome</keyword>